<dbReference type="EMBL" id="CAJNOR010007636">
    <property type="protein sequence ID" value="CAF1620800.1"/>
    <property type="molecule type" value="Genomic_DNA"/>
</dbReference>
<evidence type="ECO:0000313" key="2">
    <source>
        <dbReference type="Proteomes" id="UP000663828"/>
    </source>
</evidence>
<keyword evidence="2" id="KW-1185">Reference proteome</keyword>
<reference evidence="1" key="1">
    <citation type="submission" date="2021-02" db="EMBL/GenBank/DDBJ databases">
        <authorList>
            <person name="Nowell W R."/>
        </authorList>
    </citation>
    <scope>NUCLEOTIDE SEQUENCE</scope>
</reference>
<accession>A0A816C7Z2</accession>
<evidence type="ECO:0000313" key="1">
    <source>
        <dbReference type="EMBL" id="CAF1620800.1"/>
    </source>
</evidence>
<comment type="caution">
    <text evidence="1">The sequence shown here is derived from an EMBL/GenBank/DDBJ whole genome shotgun (WGS) entry which is preliminary data.</text>
</comment>
<dbReference type="AlphaFoldDB" id="A0A816C7Z2"/>
<proteinExistence type="predicted"/>
<gene>
    <name evidence="1" type="ORF">XAT740_LOCUS50218</name>
</gene>
<sequence>MNWTVRRPFREQFAYDIGRNRHTNHRVLPYPVHKTSTNQPIDALRLELADCRPPYPVHNPRRDSYIRTFPERRSTIQRTNSSSIRSVSTFETDLVHQRVSTIRSYPSPTSIFEREEVINELDEPNNDRLLAIEQPLNKTTDELIEEESSSQCRTCIMLMEIIDHQTQQIRQCTEQISQQADLLAKLGRRLAGIEEGIDDQKAEQTTTTSSADK</sequence>
<dbReference type="Proteomes" id="UP000663828">
    <property type="component" value="Unassembled WGS sequence"/>
</dbReference>
<protein>
    <submittedName>
        <fullName evidence="1">Uncharacterized protein</fullName>
    </submittedName>
</protein>
<name>A0A816C7Z2_ADIRI</name>
<organism evidence="1 2">
    <name type="scientific">Adineta ricciae</name>
    <name type="common">Rotifer</name>
    <dbReference type="NCBI Taxonomy" id="249248"/>
    <lineage>
        <taxon>Eukaryota</taxon>
        <taxon>Metazoa</taxon>
        <taxon>Spiralia</taxon>
        <taxon>Gnathifera</taxon>
        <taxon>Rotifera</taxon>
        <taxon>Eurotatoria</taxon>
        <taxon>Bdelloidea</taxon>
        <taxon>Adinetida</taxon>
        <taxon>Adinetidae</taxon>
        <taxon>Adineta</taxon>
    </lineage>
</organism>